<name>A0ABW3AAS8_9ACTN</name>
<dbReference type="SUPFAM" id="SSF51556">
    <property type="entry name" value="Metallo-dependent hydrolases"/>
    <property type="match status" value="1"/>
</dbReference>
<dbReference type="InterPro" id="IPR032466">
    <property type="entry name" value="Metal_Hydrolase"/>
</dbReference>
<feature type="non-terminal residue" evidence="2">
    <location>
        <position position="107"/>
    </location>
</feature>
<proteinExistence type="predicted"/>
<organism evidence="2 3">
    <name type="scientific">Micromonospora azadirachtae</name>
    <dbReference type="NCBI Taxonomy" id="1970735"/>
    <lineage>
        <taxon>Bacteria</taxon>
        <taxon>Bacillati</taxon>
        <taxon>Actinomycetota</taxon>
        <taxon>Actinomycetes</taxon>
        <taxon>Micromonosporales</taxon>
        <taxon>Micromonosporaceae</taxon>
        <taxon>Micromonospora</taxon>
    </lineage>
</organism>
<evidence type="ECO:0000256" key="1">
    <source>
        <dbReference type="SAM" id="MobiDB-lite"/>
    </source>
</evidence>
<dbReference type="Proteomes" id="UP001597053">
    <property type="component" value="Unassembled WGS sequence"/>
</dbReference>
<feature type="region of interest" description="Disordered" evidence="1">
    <location>
        <begin position="1"/>
        <end position="38"/>
    </location>
</feature>
<protein>
    <submittedName>
        <fullName evidence="2">AraC family transcriptional regulator</fullName>
    </submittedName>
</protein>
<evidence type="ECO:0000313" key="3">
    <source>
        <dbReference type="Proteomes" id="UP001597053"/>
    </source>
</evidence>
<accession>A0ABW3AAS8</accession>
<keyword evidence="3" id="KW-1185">Reference proteome</keyword>
<gene>
    <name evidence="2" type="ORF">ACFQZ8_29760</name>
</gene>
<evidence type="ECO:0000313" key="2">
    <source>
        <dbReference type="EMBL" id="MFD0788118.1"/>
    </source>
</evidence>
<comment type="caution">
    <text evidence="2">The sequence shown here is derived from an EMBL/GenBank/DDBJ whole genome shotgun (WGS) entry which is preliminary data.</text>
</comment>
<sequence length="107" mass="11138">MMSQPTEQPIDAAESRRARAARRAGEFPPAPEPLPFPVLDSHTHLDITVSEAGVPGGGRSDDPVGTAIEIATSVGVDRLVQVGVDVPSSRWGVATARRYPAVVAAVA</sequence>
<reference evidence="3" key="1">
    <citation type="journal article" date="2019" name="Int. J. Syst. Evol. Microbiol.">
        <title>The Global Catalogue of Microorganisms (GCM) 10K type strain sequencing project: providing services to taxonomists for standard genome sequencing and annotation.</title>
        <authorList>
            <consortium name="The Broad Institute Genomics Platform"/>
            <consortium name="The Broad Institute Genome Sequencing Center for Infectious Disease"/>
            <person name="Wu L."/>
            <person name="Ma J."/>
        </authorList>
    </citation>
    <scope>NUCLEOTIDE SEQUENCE [LARGE SCALE GENOMIC DNA]</scope>
    <source>
        <strain evidence="3">JCM 32148</strain>
    </source>
</reference>
<dbReference type="EMBL" id="JBHTHM010002511">
    <property type="protein sequence ID" value="MFD0788118.1"/>
    <property type="molecule type" value="Genomic_DNA"/>
</dbReference>